<dbReference type="STRING" id="1457154.CAPSK01_004581"/>
<gene>
    <name evidence="1" type="ORF">CAPSK01_004581</name>
</gene>
<evidence type="ECO:0000313" key="1">
    <source>
        <dbReference type="EMBL" id="KFB66143.1"/>
    </source>
</evidence>
<comment type="caution">
    <text evidence="1">The sequence shown here is derived from an EMBL/GenBank/DDBJ whole genome shotgun (WGS) entry which is preliminary data.</text>
</comment>
<dbReference type="InterPro" id="IPR038084">
    <property type="entry name" value="PduO/GlcC-like_sf"/>
</dbReference>
<protein>
    <submittedName>
        <fullName evidence="1">Uncharacterized protein</fullName>
    </submittedName>
</protein>
<accession>A0A084XUJ9</accession>
<dbReference type="EMBL" id="JDSS02000050">
    <property type="protein sequence ID" value="KFB66143.1"/>
    <property type="molecule type" value="Genomic_DNA"/>
</dbReference>
<dbReference type="Proteomes" id="UP000019812">
    <property type="component" value="Unassembled WGS sequence"/>
</dbReference>
<sequence>MIEIAMRTANTVVMSGVDSSEFVRNAKALAEKLDHLGITLSEAGAVRIEAADGSFLGAVSVSGAPTGEDDEKCVRKALNAVGERLMFGDM</sequence>
<proteinExistence type="predicted"/>
<reference evidence="1 2" key="1">
    <citation type="submission" date="2014-07" db="EMBL/GenBank/DDBJ databases">
        <title>Expanding our view of genomic diversity in Candidatus Accumulibacter clades.</title>
        <authorList>
            <person name="Skennerton C.T."/>
            <person name="Barr J.J."/>
            <person name="Slater F.R."/>
            <person name="Bond P.L."/>
            <person name="Tyson G.W."/>
        </authorList>
    </citation>
    <scope>NUCLEOTIDE SEQUENCE [LARGE SCALE GENOMIC DNA]</scope>
    <source>
        <strain evidence="2">SK-01</strain>
    </source>
</reference>
<dbReference type="InterPro" id="IPR005624">
    <property type="entry name" value="PduO/GlcC-like"/>
</dbReference>
<dbReference type="Pfam" id="PF03928">
    <property type="entry name" value="HbpS-like"/>
    <property type="match status" value="1"/>
</dbReference>
<dbReference type="SUPFAM" id="SSF143744">
    <property type="entry name" value="GlcG-like"/>
    <property type="match status" value="1"/>
</dbReference>
<organism evidence="1 2">
    <name type="scientific">Candidatus Accumulibacter vicinus</name>
    <dbReference type="NCBI Taxonomy" id="2954382"/>
    <lineage>
        <taxon>Bacteria</taxon>
        <taxon>Pseudomonadati</taxon>
        <taxon>Pseudomonadota</taxon>
        <taxon>Betaproteobacteria</taxon>
        <taxon>Candidatus Accumulibacter</taxon>
    </lineage>
</organism>
<dbReference type="AlphaFoldDB" id="A0A084XUJ9"/>
<dbReference type="Gene3D" id="3.30.450.150">
    <property type="entry name" value="Haem-degrading domain"/>
    <property type="match status" value="1"/>
</dbReference>
<evidence type="ECO:0000313" key="2">
    <source>
        <dbReference type="Proteomes" id="UP000019812"/>
    </source>
</evidence>
<name>A0A084XUJ9_9PROT</name>